<dbReference type="Pfam" id="PF13181">
    <property type="entry name" value="TPR_8"/>
    <property type="match status" value="2"/>
</dbReference>
<evidence type="ECO:0000259" key="3">
    <source>
        <dbReference type="Pfam" id="PF12770"/>
    </source>
</evidence>
<evidence type="ECO:0000256" key="2">
    <source>
        <dbReference type="SAM" id="SignalP"/>
    </source>
</evidence>
<accession>A0A4R5MMN5</accession>
<dbReference type="OrthoDB" id="1523170at2"/>
<keyword evidence="2" id="KW-0732">Signal</keyword>
<dbReference type="Pfam" id="PF12770">
    <property type="entry name" value="CHAT"/>
    <property type="match status" value="1"/>
</dbReference>
<name>A0A4R5MMN5_9SPHI</name>
<evidence type="ECO:0000256" key="1">
    <source>
        <dbReference type="PROSITE-ProRule" id="PRU00339"/>
    </source>
</evidence>
<organism evidence="4 5">
    <name type="scientific">Pedobacter changchengzhani</name>
    <dbReference type="NCBI Taxonomy" id="2529274"/>
    <lineage>
        <taxon>Bacteria</taxon>
        <taxon>Pseudomonadati</taxon>
        <taxon>Bacteroidota</taxon>
        <taxon>Sphingobacteriia</taxon>
        <taxon>Sphingobacteriales</taxon>
        <taxon>Sphingobacteriaceae</taxon>
        <taxon>Pedobacter</taxon>
    </lineage>
</organism>
<dbReference type="SMART" id="SM00028">
    <property type="entry name" value="TPR"/>
    <property type="match status" value="13"/>
</dbReference>
<feature type="repeat" description="TPR" evidence="1">
    <location>
        <begin position="513"/>
        <end position="546"/>
    </location>
</feature>
<dbReference type="PROSITE" id="PS51257">
    <property type="entry name" value="PROKAR_LIPOPROTEIN"/>
    <property type="match status" value="1"/>
</dbReference>
<dbReference type="PROSITE" id="PS50005">
    <property type="entry name" value="TPR"/>
    <property type="match status" value="2"/>
</dbReference>
<comment type="caution">
    <text evidence="4">The sequence shown here is derived from an EMBL/GenBank/DDBJ whole genome shotgun (WGS) entry which is preliminary data.</text>
</comment>
<feature type="domain" description="CHAT" evidence="3">
    <location>
        <begin position="1339"/>
        <end position="1606"/>
    </location>
</feature>
<reference evidence="4 5" key="1">
    <citation type="submission" date="2019-02" db="EMBL/GenBank/DDBJ databases">
        <title>Pedobacter sp. nov., a novel speices isolated from soil of pinguins habitat in Antarcitica.</title>
        <authorList>
            <person name="He R.-H."/>
        </authorList>
    </citation>
    <scope>NUCLEOTIDE SEQUENCE [LARGE SCALE GENOMIC DNA]</scope>
    <source>
        <strain evidence="4 5">E01020</strain>
    </source>
</reference>
<dbReference type="RefSeq" id="WP_133261884.1">
    <property type="nucleotide sequence ID" value="NZ_SJCY01000003.1"/>
</dbReference>
<sequence>MAKTLLKTLFLFKIKEKLLLIVSIFGATLACAQVQSVNSKTIDKDFYFKIQVVEPKADTIKLMFSNGGKSGIKLGDQGKIYAVYNEEDAQRSQKELGFFTVTKVVGDAFAADAKMYPSATKADSIKVGDYAYINLDVPVTTFHSIFYDLACYNISFLDLGSKPFYSLNQFFENDSKALEDSLINEGLKDLKVASEIVKKDTVHKVFRQTLTEGRYVGRNLVDIFEKVNKNDLMGFLSYVRAYPASYIAQDRTLTQYFAVYLAENVALNKEEVLDSVRFYDKNPLKLKLFLTKNRKLITVNGYLTGWCYKAYEFSDLGNDAAADETLHLIQKTALSLADTSGLAFYNYFMAQIALDKGQYAKSISYCEKAITLFKQANNYSYYFSTKIKKLYLERVTLDFVGVKKTADELTNDFVLYKSKIKPDEYLDYRGRFLQEFGIALKKNGSYNEAKIELKKSVQDYSAIKNFSGGIEVARSQEVIADIETIQNNYLEAIVVYDSLTTVYNSLNQPRKTANVLNNKGFAYYKMGEYDKSIKTSEDALKIQVSNSDLDDAGYSLSLIGQCLWNLGKLDEAIKFHKQSIEYRKKVNNNNGIGYSFDKLGSLYAEAGEKLKGLSALDSAKFYYRKAKAIDKLASIDGSIGNLYLEDKNNAKAITYFLSAYDAFKGLGLKQEMAEQLYNLGSATFTIQPEESLKYYLQALTLYQAAGVKDKMLYCLLNLGNLETVNKNIAQAEIYFNQALSISKEINGKVELATTYKRLGDAAYAKLNLADALVNYDLALKFYKEIDDKAELSNVNLSLSMVDVENGKLNDSEKHIKESLKIAVDAGNKKGKADSYLVLSDLYRLKGEYVLAKQVIDSCFKIYTELGNSYQIANTHINLGNYYNHLSENIKAIANYKIADSLLIVEKENSARFTTLNNIGTIYFFQNDYTQALVYFNQALKIIENQKIVTEQKILVLSNIGEVYYHKKNYLEAEKFLLQSMKYCEDLKVVRSKAVASLILGKLYYDKGDFIKSSTNLLYSYNYAKTSQEITQLIESSLYLGKLQIAQKKEVEANAYFDEAILYSDRVSDVKYAWDALYQRGLIFYNKNQLDSAERYFKKAIVSVEKSATNIYGGEAAKKLFAGDEKKVSLYSTLISTLIKLGKTDEALEFTSKSNIEAIKEKMGQVGTRTLNVQKSTALDQQKQLAQNVNSVQENLNKEKAKPISEQRTEKIITLQKVQKFAQAQLLNFVDSMVTAYPDLKDNFVKNVNPEELKRYKSKIPPDVAVLLYVVRENQLIIFTLTAETTKAKLINISGAELSADVKDFSTILKYPFKDGNAKPLKLRGVELNNYVESAHTLSETGSKLYKILIEPIKDEILGKTKLCIINNGELSSIPFQTIGNRDDKGVFRYLVEDYSIFYTNRLDIFSNAEPTLIKGLSFAAYGNPDKTLPSAEKEVKEINKIITDATVYIGDVATEDKAKQSLISSRIVHFATHGILDYNDFSKTFLKFATSPGNDGRLTIQDIKGLDIENCDLVTLSACETAVAQDVSKGWFVSPANSLLVSGVKTVVASLWSVDDEATSLLMSSFYENLKTMHKAEALRKAQEILSHNPKYVHPFYWGAFILYGDWR</sequence>
<feature type="signal peptide" evidence="2">
    <location>
        <begin position="1"/>
        <end position="32"/>
    </location>
</feature>
<dbReference type="InterPro" id="IPR011990">
    <property type="entry name" value="TPR-like_helical_dom_sf"/>
</dbReference>
<keyword evidence="5" id="KW-1185">Reference proteome</keyword>
<feature type="chain" id="PRO_5020315674" evidence="2">
    <location>
        <begin position="33"/>
        <end position="1608"/>
    </location>
</feature>
<dbReference type="Proteomes" id="UP000295668">
    <property type="component" value="Unassembled WGS sequence"/>
</dbReference>
<gene>
    <name evidence="4" type="ORF">EZJ43_06560</name>
</gene>
<dbReference type="Gene3D" id="1.25.40.10">
    <property type="entry name" value="Tetratricopeptide repeat domain"/>
    <property type="match status" value="5"/>
</dbReference>
<proteinExistence type="predicted"/>
<dbReference type="EMBL" id="SJCY01000003">
    <property type="protein sequence ID" value="TDG36938.1"/>
    <property type="molecule type" value="Genomic_DNA"/>
</dbReference>
<dbReference type="SUPFAM" id="SSF48452">
    <property type="entry name" value="TPR-like"/>
    <property type="match status" value="4"/>
</dbReference>
<evidence type="ECO:0000313" key="5">
    <source>
        <dbReference type="Proteomes" id="UP000295668"/>
    </source>
</evidence>
<dbReference type="PANTHER" id="PTHR10098:SF108">
    <property type="entry name" value="TETRATRICOPEPTIDE REPEAT PROTEIN 28"/>
    <property type="match status" value="1"/>
</dbReference>
<evidence type="ECO:0000313" key="4">
    <source>
        <dbReference type="EMBL" id="TDG36938.1"/>
    </source>
</evidence>
<dbReference type="InterPro" id="IPR024983">
    <property type="entry name" value="CHAT_dom"/>
</dbReference>
<dbReference type="Pfam" id="PF13424">
    <property type="entry name" value="TPR_12"/>
    <property type="match status" value="2"/>
</dbReference>
<feature type="repeat" description="TPR" evidence="1">
    <location>
        <begin position="912"/>
        <end position="945"/>
    </location>
</feature>
<dbReference type="InterPro" id="IPR019734">
    <property type="entry name" value="TPR_rpt"/>
</dbReference>
<protein>
    <submittedName>
        <fullName evidence="4">CHAT domain-containing protein</fullName>
    </submittedName>
</protein>
<dbReference type="PANTHER" id="PTHR10098">
    <property type="entry name" value="RAPSYN-RELATED"/>
    <property type="match status" value="1"/>
</dbReference>
<keyword evidence="1" id="KW-0802">TPR repeat</keyword>